<accession>A0A976SK05</accession>
<keyword evidence="3 6" id="KW-0489">Methyltransferase</keyword>
<feature type="binding site" evidence="7">
    <location>
        <position position="170"/>
    </location>
    <ligand>
        <name>S-adenosyl-L-methionine</name>
        <dbReference type="ChEBI" id="CHEBI:59789"/>
    </ligand>
</feature>
<dbReference type="AlphaFoldDB" id="A0A976SK05"/>
<dbReference type="GO" id="GO:0032259">
    <property type="term" value="P:methylation"/>
    <property type="evidence" value="ECO:0007669"/>
    <property type="project" value="UniProtKB-KW"/>
</dbReference>
<comment type="function">
    <text evidence="6">Methylates the carboxyl group of the C-terminal leucine residue of protein phosphatase 2A catalytic subunits to form alpha-leucine ester residues.</text>
</comment>
<comment type="catalytic activity">
    <reaction evidence="1 6">
        <text>[phosphatase 2A protein]-C-terminal L-leucine + S-adenosyl-L-methionine = [phosphatase 2A protein]-C-terminal L-leucine methyl ester + S-adenosyl-L-homocysteine</text>
        <dbReference type="Rhea" id="RHEA:48544"/>
        <dbReference type="Rhea" id="RHEA-COMP:12134"/>
        <dbReference type="Rhea" id="RHEA-COMP:12135"/>
        <dbReference type="ChEBI" id="CHEBI:57856"/>
        <dbReference type="ChEBI" id="CHEBI:59789"/>
        <dbReference type="ChEBI" id="CHEBI:90516"/>
        <dbReference type="ChEBI" id="CHEBI:90517"/>
        <dbReference type="EC" id="2.1.1.233"/>
    </reaction>
</comment>
<evidence type="ECO:0000256" key="5">
    <source>
        <dbReference type="ARBA" id="ARBA00022691"/>
    </source>
</evidence>
<dbReference type="PANTHER" id="PTHR13600">
    <property type="entry name" value="LEUCINE CARBOXYL METHYLTRANSFERASE"/>
    <property type="match status" value="1"/>
</dbReference>
<dbReference type="PIRSF" id="PIRSF016305">
    <property type="entry name" value="LCM_mtfrase"/>
    <property type="match status" value="1"/>
</dbReference>
<gene>
    <name evidence="8" type="ORF">MACK_004116</name>
</gene>
<evidence type="ECO:0000256" key="6">
    <source>
        <dbReference type="PIRNR" id="PIRNR016305"/>
    </source>
</evidence>
<feature type="binding site" evidence="7">
    <location>
        <position position="78"/>
    </location>
    <ligand>
        <name>S-adenosyl-L-methionine</name>
        <dbReference type="ChEBI" id="CHEBI:59789"/>
    </ligand>
</feature>
<dbReference type="PANTHER" id="PTHR13600:SF21">
    <property type="entry name" value="LEUCINE CARBOXYL METHYLTRANSFERASE 1"/>
    <property type="match status" value="1"/>
</dbReference>
<proteinExistence type="inferred from homology"/>
<keyword evidence="4 6" id="KW-0808">Transferase</keyword>
<keyword evidence="5 6" id="KW-0949">S-adenosyl-L-methionine</keyword>
<evidence type="ECO:0000256" key="3">
    <source>
        <dbReference type="ARBA" id="ARBA00022603"/>
    </source>
</evidence>
<evidence type="ECO:0000256" key="1">
    <source>
        <dbReference type="ARBA" id="ARBA00000724"/>
    </source>
</evidence>
<dbReference type="SUPFAM" id="SSF53335">
    <property type="entry name" value="S-adenosyl-L-methionine-dependent methyltransferases"/>
    <property type="match status" value="1"/>
</dbReference>
<feature type="binding site" evidence="7">
    <location>
        <position position="52"/>
    </location>
    <ligand>
        <name>S-adenosyl-L-methionine</name>
        <dbReference type="ChEBI" id="CHEBI:59789"/>
    </ligand>
</feature>
<feature type="binding site" evidence="7">
    <location>
        <begin position="144"/>
        <end position="145"/>
    </location>
    <ligand>
        <name>S-adenosyl-L-methionine</name>
        <dbReference type="ChEBI" id="CHEBI:59789"/>
    </ligand>
</feature>
<dbReference type="InterPro" id="IPR007213">
    <property type="entry name" value="Ppm1/Ppm2/Tcmp"/>
</dbReference>
<evidence type="ECO:0000256" key="7">
    <source>
        <dbReference type="PIRSR" id="PIRSR016305-1"/>
    </source>
</evidence>
<dbReference type="InterPro" id="IPR016651">
    <property type="entry name" value="LCMT1"/>
</dbReference>
<dbReference type="EMBL" id="CP056072">
    <property type="protein sequence ID" value="UVC50241.1"/>
    <property type="molecule type" value="Genomic_DNA"/>
</dbReference>
<reference evidence="8" key="1">
    <citation type="submission" date="2022-07" db="EMBL/GenBank/DDBJ databases">
        <title>Evaluation of T. orientalis genome assembly methods using nanopore sequencing and analysis of variation between genomes.</title>
        <authorList>
            <person name="Yam J."/>
            <person name="Micallef M.L."/>
            <person name="Liu M."/>
            <person name="Djordjevic S.P."/>
            <person name="Bogema D.R."/>
            <person name="Jenkins C."/>
        </authorList>
    </citation>
    <scope>NUCLEOTIDE SEQUENCE</scope>
    <source>
        <strain evidence="8">Goon Nure</strain>
    </source>
</reference>
<dbReference type="Gene3D" id="3.40.50.150">
    <property type="entry name" value="Vaccinia Virus protein VP39"/>
    <property type="match status" value="1"/>
</dbReference>
<protein>
    <recommendedName>
        <fullName evidence="6">Leucine carboxyl methyltransferase 1</fullName>
        <ecNumber evidence="6">2.1.1.233</ecNumber>
    </recommendedName>
</protein>
<evidence type="ECO:0000256" key="2">
    <source>
        <dbReference type="ARBA" id="ARBA00010703"/>
    </source>
</evidence>
<dbReference type="GO" id="GO:0018423">
    <property type="term" value="F:protein C-terminal leucine carboxyl O-methyltransferase activity"/>
    <property type="evidence" value="ECO:0007669"/>
    <property type="project" value="UniProtKB-EC"/>
</dbReference>
<sequence length="367" mass="43051">MKTRIKVEKTSHVVLVEKRICVELGYYDDEFIDYFVDSSTQSPILSIIHCIRTVSIRMIADLFIESFNGQPVQFVNLGGGLDTLCFYLLKKHPNVICFDTDLEGQLKLKCELMSGHKIFTDLIPDLKLENGFYTSARYKVIPLDLCHIEDFQRLLDAGLYKDLPTMYLAEFSSMYVASEPMNKFLKFLNEFSNDDSVYFFSEGFVRETEFGRWYYKVLSHFGTESMGSAVYRTAESQITRYEDVSWKLKLVCYNDFYNHNFEKEEKERIMSLENFKDMNELGIFCSHFILGLCYKSDRNLSKVLNLFLPYDNNANLNSHEMPFGINFVKPDSDISYFRNLYFDTLNVGRMVDDETMEDEINRYFSKI</sequence>
<name>A0A976SK05_THEOR</name>
<dbReference type="Proteomes" id="UP000244811">
    <property type="component" value="Chromosome 4"/>
</dbReference>
<organism evidence="8 9">
    <name type="scientific">Theileria orientalis</name>
    <dbReference type="NCBI Taxonomy" id="68886"/>
    <lineage>
        <taxon>Eukaryota</taxon>
        <taxon>Sar</taxon>
        <taxon>Alveolata</taxon>
        <taxon>Apicomplexa</taxon>
        <taxon>Aconoidasida</taxon>
        <taxon>Piroplasmida</taxon>
        <taxon>Theileriidae</taxon>
        <taxon>Theileria</taxon>
    </lineage>
</organism>
<evidence type="ECO:0000313" key="9">
    <source>
        <dbReference type="Proteomes" id="UP000244811"/>
    </source>
</evidence>
<evidence type="ECO:0000256" key="4">
    <source>
        <dbReference type="ARBA" id="ARBA00022679"/>
    </source>
</evidence>
<dbReference type="Pfam" id="PF04072">
    <property type="entry name" value="LCM"/>
    <property type="match status" value="1"/>
</dbReference>
<comment type="similarity">
    <text evidence="2 6">Belongs to the methyltransferase superfamily. LCMT family.</text>
</comment>
<evidence type="ECO:0000313" key="8">
    <source>
        <dbReference type="EMBL" id="UVC50241.1"/>
    </source>
</evidence>
<dbReference type="EC" id="2.1.1.233" evidence="6"/>
<dbReference type="InterPro" id="IPR029063">
    <property type="entry name" value="SAM-dependent_MTases_sf"/>
</dbReference>